<dbReference type="AlphaFoldDB" id="A0A8C6T939"/>
<comment type="function">
    <text evidence="10">Required for the formation of a threonylcarbamoyl group on adenosine at position 37 (t(6)A37) in mitochondrial tRNAs that read codons beginning with adenine. Probably involved in the transfer of the threonylcarbamoyl moiety of threonylcarbamoyl-AMP (TC-AMP) to the N6 group of A37. Involved in mitochondrial genome maintenance.</text>
</comment>
<dbReference type="SUPFAM" id="SSF53067">
    <property type="entry name" value="Actin-like ATPase domain"/>
    <property type="match status" value="1"/>
</dbReference>
<proteinExistence type="inferred from homology"/>
<evidence type="ECO:0000256" key="2">
    <source>
        <dbReference type="ARBA" id="ARBA00012156"/>
    </source>
</evidence>
<organism evidence="12 13">
    <name type="scientific">Neogobius melanostomus</name>
    <name type="common">round goby</name>
    <dbReference type="NCBI Taxonomy" id="47308"/>
    <lineage>
        <taxon>Eukaryota</taxon>
        <taxon>Metazoa</taxon>
        <taxon>Chordata</taxon>
        <taxon>Craniata</taxon>
        <taxon>Vertebrata</taxon>
        <taxon>Euteleostomi</taxon>
        <taxon>Actinopterygii</taxon>
        <taxon>Neopterygii</taxon>
        <taxon>Teleostei</taxon>
        <taxon>Neoteleostei</taxon>
        <taxon>Acanthomorphata</taxon>
        <taxon>Gobiaria</taxon>
        <taxon>Gobiiformes</taxon>
        <taxon>Gobioidei</taxon>
        <taxon>Gobiidae</taxon>
        <taxon>Benthophilinae</taxon>
        <taxon>Neogobiini</taxon>
        <taxon>Neogobius</taxon>
    </lineage>
</organism>
<dbReference type="InterPro" id="IPR022450">
    <property type="entry name" value="TsaD"/>
</dbReference>
<evidence type="ECO:0000313" key="12">
    <source>
        <dbReference type="Ensembl" id="ENSNMLP00000018324.1"/>
    </source>
</evidence>
<dbReference type="Gene3D" id="3.30.420.40">
    <property type="match status" value="2"/>
</dbReference>
<dbReference type="FunFam" id="3.30.420.40:FF:000083">
    <property type="entry name" value="Probable tRNA N6-adenosine threonylcarbamoyltransferase, mitochondrial"/>
    <property type="match status" value="1"/>
</dbReference>
<dbReference type="GO" id="GO:0061711">
    <property type="term" value="F:tRNA N(6)-L-threonylcarbamoyladenine synthase activity"/>
    <property type="evidence" value="ECO:0007669"/>
    <property type="project" value="UniProtKB-EC"/>
</dbReference>
<reference evidence="12" key="2">
    <citation type="submission" date="2025-09" db="UniProtKB">
        <authorList>
            <consortium name="Ensembl"/>
        </authorList>
    </citation>
    <scope>IDENTIFICATION</scope>
</reference>
<comment type="catalytic activity">
    <reaction evidence="9 10">
        <text>L-threonylcarbamoyladenylate + adenosine(37) in tRNA = N(6)-L-threonylcarbamoyladenosine(37) in tRNA + AMP + H(+)</text>
        <dbReference type="Rhea" id="RHEA:37059"/>
        <dbReference type="Rhea" id="RHEA-COMP:10162"/>
        <dbReference type="Rhea" id="RHEA-COMP:10163"/>
        <dbReference type="ChEBI" id="CHEBI:15378"/>
        <dbReference type="ChEBI" id="CHEBI:73682"/>
        <dbReference type="ChEBI" id="CHEBI:74411"/>
        <dbReference type="ChEBI" id="CHEBI:74418"/>
        <dbReference type="ChEBI" id="CHEBI:456215"/>
        <dbReference type="EC" id="2.3.1.234"/>
    </reaction>
</comment>
<evidence type="ECO:0000256" key="1">
    <source>
        <dbReference type="ARBA" id="ARBA00004173"/>
    </source>
</evidence>
<evidence type="ECO:0000256" key="6">
    <source>
        <dbReference type="ARBA" id="ARBA00022946"/>
    </source>
</evidence>
<dbReference type="Ensembl" id="ENSNMLT00000020615.1">
    <property type="protein sequence ID" value="ENSNMLP00000018324.1"/>
    <property type="gene ID" value="ENSNMLG00000012059.1"/>
</dbReference>
<keyword evidence="6" id="KW-0809">Transit peptide</keyword>
<evidence type="ECO:0000256" key="8">
    <source>
        <dbReference type="ARBA" id="ARBA00023315"/>
    </source>
</evidence>
<evidence type="ECO:0000256" key="9">
    <source>
        <dbReference type="ARBA" id="ARBA00048117"/>
    </source>
</evidence>
<dbReference type="Proteomes" id="UP000694523">
    <property type="component" value="Unplaced"/>
</dbReference>
<keyword evidence="8 10" id="KW-0012">Acyltransferase</keyword>
<keyword evidence="13" id="KW-1185">Reference proteome</keyword>
<evidence type="ECO:0000256" key="7">
    <source>
        <dbReference type="ARBA" id="ARBA00023128"/>
    </source>
</evidence>
<dbReference type="NCBIfam" id="TIGR00329">
    <property type="entry name" value="gcp_kae1"/>
    <property type="match status" value="1"/>
</dbReference>
<dbReference type="Pfam" id="PF00814">
    <property type="entry name" value="TsaD"/>
    <property type="match status" value="1"/>
</dbReference>
<dbReference type="GO" id="GO:0005739">
    <property type="term" value="C:mitochondrion"/>
    <property type="evidence" value="ECO:0007669"/>
    <property type="project" value="UniProtKB-SubCell"/>
</dbReference>
<keyword evidence="3 10" id="KW-0808">Transferase</keyword>
<keyword evidence="7 10" id="KW-0496">Mitochondrion</keyword>
<dbReference type="PANTHER" id="PTHR11735:SF6">
    <property type="entry name" value="TRNA N6-ADENOSINE THREONYLCARBAMOYLTRANSFERASE, MITOCHONDRIAL"/>
    <property type="match status" value="1"/>
</dbReference>
<dbReference type="InterPro" id="IPR017861">
    <property type="entry name" value="KAE1/TsaD"/>
</dbReference>
<sequence length="384" mass="41113">MDVFQLILPICGCVRRQSRAGASSLVLGIETSCDDTGAAVLDLNGNILGESLHSQKEVHLKTGGIIPTVAQQLHREHIERVVNEALALSGVSPQQLSAVATTVKPGLALSLGIGLEFSRRFVTQHRKPFIPIHHMEAHALTARMTEQVEFPFLVLLISGGHALLAVARGVDDFLLLGQSLDEAPGDAMDKVARRLSLTKHPLCSPLSGGQALELLAQSGDRTSFSFTTPMGQSLDCNFSFAGLRNQVSLVIEKKEEEEGVAPGSLLSCVNDLAASVQHTVACHLAKRTHRAVVSGGVASNQYIRKALSLITEREGLRLLCPPPKLCTDNGIMIQSVCINPLTDIVLSLLHVDPVLFLRAPLGSDLTAEVRAAAIKVPPVKMRIT</sequence>
<accession>A0A8C6T939</accession>
<dbReference type="HAMAP" id="MF_01445">
    <property type="entry name" value="TsaD"/>
    <property type="match status" value="1"/>
</dbReference>
<dbReference type="PANTHER" id="PTHR11735">
    <property type="entry name" value="TRNA N6-ADENOSINE THREONYLCARBAMOYLTRANSFERASE"/>
    <property type="match status" value="1"/>
</dbReference>
<evidence type="ECO:0000256" key="4">
    <source>
        <dbReference type="ARBA" id="ARBA00022694"/>
    </source>
</evidence>
<reference evidence="12" key="1">
    <citation type="submission" date="2025-08" db="UniProtKB">
        <authorList>
            <consortium name="Ensembl"/>
        </authorList>
    </citation>
    <scope>IDENTIFICATION</scope>
</reference>
<dbReference type="GO" id="GO:0046872">
    <property type="term" value="F:metal ion binding"/>
    <property type="evidence" value="ECO:0007669"/>
    <property type="project" value="UniProtKB-KW"/>
</dbReference>
<dbReference type="InterPro" id="IPR043129">
    <property type="entry name" value="ATPase_NBD"/>
</dbReference>
<evidence type="ECO:0000313" key="13">
    <source>
        <dbReference type="Proteomes" id="UP000694523"/>
    </source>
</evidence>
<comment type="subcellular location">
    <subcellularLocation>
        <location evidence="1 10">Mitochondrion</location>
    </subcellularLocation>
</comment>
<evidence type="ECO:0000256" key="5">
    <source>
        <dbReference type="ARBA" id="ARBA00022723"/>
    </source>
</evidence>
<dbReference type="GO" id="GO:0002949">
    <property type="term" value="P:tRNA threonylcarbamoyladenosine modification"/>
    <property type="evidence" value="ECO:0007669"/>
    <property type="project" value="UniProtKB-UniRule"/>
</dbReference>
<evidence type="ECO:0000259" key="11">
    <source>
        <dbReference type="Pfam" id="PF00814"/>
    </source>
</evidence>
<evidence type="ECO:0000256" key="3">
    <source>
        <dbReference type="ARBA" id="ARBA00022679"/>
    </source>
</evidence>
<feature type="domain" description="Gcp-like" evidence="11">
    <location>
        <begin position="46"/>
        <end position="334"/>
    </location>
</feature>
<comment type="similarity">
    <text evidence="10">Belongs to the KAE1 / TsaD family.</text>
</comment>
<dbReference type="EC" id="2.3.1.234" evidence="2"/>
<comment type="cofactor">
    <cofactor evidence="10">
        <name>a divalent metal cation</name>
        <dbReference type="ChEBI" id="CHEBI:60240"/>
    </cofactor>
    <text evidence="10">Binds 1 divalent metal cation per subunit.</text>
</comment>
<dbReference type="CDD" id="cd24134">
    <property type="entry name" value="ASKHA_NBD_OSGEPL1_QRI7_euk"/>
    <property type="match status" value="1"/>
</dbReference>
<dbReference type="PRINTS" id="PR00789">
    <property type="entry name" value="OSIALOPTASE"/>
</dbReference>
<name>A0A8C6T939_9GOBI</name>
<keyword evidence="4 10" id="KW-0819">tRNA processing</keyword>
<keyword evidence="5 10" id="KW-0479">Metal-binding</keyword>
<dbReference type="InterPro" id="IPR000905">
    <property type="entry name" value="Gcp-like_dom"/>
</dbReference>
<protein>
    <recommendedName>
        <fullName evidence="2">N(6)-L-threonylcarbamoyladenine synthase</fullName>
        <ecNumber evidence="2">2.3.1.234</ecNumber>
    </recommendedName>
</protein>
<evidence type="ECO:0000256" key="10">
    <source>
        <dbReference type="HAMAP-Rule" id="MF_03179"/>
    </source>
</evidence>